<dbReference type="PROSITE" id="PS00137">
    <property type="entry name" value="SUBTILASE_HIS"/>
    <property type="match status" value="1"/>
</dbReference>
<dbReference type="PROSITE" id="PS51272">
    <property type="entry name" value="SLH"/>
    <property type="match status" value="2"/>
</dbReference>
<dbReference type="InterPro" id="IPR050131">
    <property type="entry name" value="Peptidase_S8_subtilisin-like"/>
</dbReference>
<dbReference type="InterPro" id="IPR023827">
    <property type="entry name" value="Peptidase_S8_Asp-AS"/>
</dbReference>
<dbReference type="InterPro" id="IPR034202">
    <property type="entry name" value="Subtilisin_Carlsberg-like"/>
</dbReference>
<evidence type="ECO:0000259" key="10">
    <source>
        <dbReference type="PROSITE" id="PS51272"/>
    </source>
</evidence>
<gene>
    <name evidence="11" type="ORF">D3873_03020</name>
</gene>
<dbReference type="CDD" id="cd07477">
    <property type="entry name" value="Peptidases_S8_Subtilisin_subset"/>
    <property type="match status" value="1"/>
</dbReference>
<dbReference type="InterPro" id="IPR022398">
    <property type="entry name" value="Peptidase_S8_His-AS"/>
</dbReference>
<dbReference type="Pfam" id="PF00395">
    <property type="entry name" value="SLH"/>
    <property type="match status" value="3"/>
</dbReference>
<dbReference type="PROSITE" id="PS00138">
    <property type="entry name" value="SUBTILASE_SER"/>
    <property type="match status" value="1"/>
</dbReference>
<feature type="domain" description="SLH" evidence="10">
    <location>
        <begin position="512"/>
        <end position="575"/>
    </location>
</feature>
<dbReference type="InterPro" id="IPR015500">
    <property type="entry name" value="Peptidase_S8_subtilisin-rel"/>
</dbReference>
<dbReference type="EMBL" id="CP032418">
    <property type="protein sequence ID" value="AYC28891.1"/>
    <property type="molecule type" value="Genomic_DNA"/>
</dbReference>
<organism evidence="11 12">
    <name type="scientific">Paenisporosarcina cavernae</name>
    <dbReference type="NCBI Taxonomy" id="2320858"/>
    <lineage>
        <taxon>Bacteria</taxon>
        <taxon>Bacillati</taxon>
        <taxon>Bacillota</taxon>
        <taxon>Bacilli</taxon>
        <taxon>Bacillales</taxon>
        <taxon>Caryophanaceae</taxon>
        <taxon>Paenisporosarcina</taxon>
    </lineage>
</organism>
<name>A0A385YQY3_9BACL</name>
<keyword evidence="4 7" id="KW-0378">Hydrolase</keyword>
<evidence type="ECO:0000256" key="5">
    <source>
        <dbReference type="ARBA" id="ARBA00022825"/>
    </source>
</evidence>
<dbReference type="PRINTS" id="PR00723">
    <property type="entry name" value="SUBTILISIN"/>
</dbReference>
<keyword evidence="9" id="KW-0732">Signal</keyword>
<feature type="active site" description="Charge relay system" evidence="6 7">
    <location>
        <position position="154"/>
    </location>
</feature>
<evidence type="ECO:0000313" key="11">
    <source>
        <dbReference type="EMBL" id="AYC28891.1"/>
    </source>
</evidence>
<evidence type="ECO:0000256" key="9">
    <source>
        <dbReference type="SAM" id="SignalP"/>
    </source>
</evidence>
<evidence type="ECO:0000256" key="2">
    <source>
        <dbReference type="ARBA" id="ARBA00022670"/>
    </source>
</evidence>
<evidence type="ECO:0000256" key="4">
    <source>
        <dbReference type="ARBA" id="ARBA00022801"/>
    </source>
</evidence>
<keyword evidence="5 7" id="KW-0720">Serine protease</keyword>
<protein>
    <submittedName>
        <fullName evidence="11">Alkaline serine protease</fullName>
    </submittedName>
</protein>
<reference evidence="12" key="1">
    <citation type="submission" date="2018-09" db="EMBL/GenBank/DDBJ databases">
        <authorList>
            <person name="Zhu H."/>
        </authorList>
    </citation>
    <scope>NUCLEOTIDE SEQUENCE [LARGE SCALE GENOMIC DNA]</scope>
    <source>
        <strain evidence="12">K2R23-3</strain>
    </source>
</reference>
<dbReference type="Proteomes" id="UP000265725">
    <property type="component" value="Chromosome"/>
</dbReference>
<dbReference type="PANTHER" id="PTHR43806:SF11">
    <property type="entry name" value="CEREVISIN-RELATED"/>
    <property type="match status" value="1"/>
</dbReference>
<keyword evidence="3" id="KW-0479">Metal-binding</keyword>
<evidence type="ECO:0000256" key="1">
    <source>
        <dbReference type="ARBA" id="ARBA00011073"/>
    </source>
</evidence>
<feature type="signal peptide" evidence="9">
    <location>
        <begin position="1"/>
        <end position="23"/>
    </location>
</feature>
<proteinExistence type="inferred from homology"/>
<dbReference type="GO" id="GO:0006508">
    <property type="term" value="P:proteolysis"/>
    <property type="evidence" value="ECO:0007669"/>
    <property type="project" value="UniProtKB-KW"/>
</dbReference>
<evidence type="ECO:0000256" key="6">
    <source>
        <dbReference type="PIRSR" id="PIRSR615500-1"/>
    </source>
</evidence>
<dbReference type="Pfam" id="PF00082">
    <property type="entry name" value="Peptidase_S8"/>
    <property type="match status" value="1"/>
</dbReference>
<dbReference type="GO" id="GO:0046872">
    <property type="term" value="F:metal ion binding"/>
    <property type="evidence" value="ECO:0007669"/>
    <property type="project" value="UniProtKB-KW"/>
</dbReference>
<dbReference type="InterPro" id="IPR000209">
    <property type="entry name" value="Peptidase_S8/S53_dom"/>
</dbReference>
<dbReference type="SUPFAM" id="SSF52743">
    <property type="entry name" value="Subtilisin-like"/>
    <property type="match status" value="1"/>
</dbReference>
<dbReference type="AlphaFoldDB" id="A0A385YQY3"/>
<dbReference type="PROSITE" id="PS51892">
    <property type="entry name" value="SUBTILASE"/>
    <property type="match status" value="1"/>
</dbReference>
<dbReference type="InterPro" id="IPR036852">
    <property type="entry name" value="Peptidase_S8/S53_dom_sf"/>
</dbReference>
<accession>A0A385YQY3</accession>
<dbReference type="PANTHER" id="PTHR43806">
    <property type="entry name" value="PEPTIDASE S8"/>
    <property type="match status" value="1"/>
</dbReference>
<feature type="active site" description="Charge relay system" evidence="6 7">
    <location>
        <position position="119"/>
    </location>
</feature>
<keyword evidence="2 7" id="KW-0645">Protease</keyword>
<evidence type="ECO:0000256" key="8">
    <source>
        <dbReference type="RuleBase" id="RU003355"/>
    </source>
</evidence>
<dbReference type="OrthoDB" id="9798386at2"/>
<sequence>MMKNILMSAILLLTVLVPFSVQAETTSDYLIYSPKNVQQIQQHIGKDARAFDLLPMIETSLSISQVQYIQSKYPDATITKEKMYYTAADKVPFQFSIIGAEPKVTTPYTGKGVKVAVIDTGIDAQHADLSIAGGTCTLKEFCPSPISYDDNNGHGTHVAGIIAAKKNEYGIVGVAPNVELYAVKSMNRSGGGETAAIVRGVEWAIKNNMDIINMSLTITNADLPLELMIKEASKKGILVVGAAGNVGDGMTDTVQYPARYPEVIAVSATDGFDKTVQESSTGPKVEVAAPGVDITSTWPTELDTLDGTKDGYYTESGTSMAAPHITGVLALYKERFPSFSADRLRNLLSVTSTDLGEQGRDDLFGYGRVMYKKEITEIPYTVATDQNGKIAVKIMNSTGISEAEANMNGITYKSTSDNEWELYALNGTTSVDVAFKDTDGQIINDKVSVKINAASFSDLSNNRWYSPHVAYLAYNNFIQGMKDGSFQPGRNILRSEAIALLGRVVGLNGEQRSTTFSDVSSGSFASGYIQSAYEQNLLSGFPDGTFRPNQPVTRAEMAILLQNAYDFKVNEANENPFEDVNSGMVSFEAIQAITQQNITRGVTPTTFEPSDFMTRATYSVFIARAERGDLFK</sequence>
<dbReference type="InterPro" id="IPR001119">
    <property type="entry name" value="SLH_dom"/>
</dbReference>
<feature type="chain" id="PRO_5017276118" evidence="9">
    <location>
        <begin position="24"/>
        <end position="632"/>
    </location>
</feature>
<dbReference type="GO" id="GO:0004252">
    <property type="term" value="F:serine-type endopeptidase activity"/>
    <property type="evidence" value="ECO:0007669"/>
    <property type="project" value="UniProtKB-UniRule"/>
</dbReference>
<dbReference type="KEGG" id="paek:D3873_03020"/>
<dbReference type="Gene3D" id="3.40.50.200">
    <property type="entry name" value="Peptidase S8/S53 domain"/>
    <property type="match status" value="1"/>
</dbReference>
<dbReference type="PROSITE" id="PS00136">
    <property type="entry name" value="SUBTILASE_ASP"/>
    <property type="match status" value="1"/>
</dbReference>
<comment type="similarity">
    <text evidence="1 7 8">Belongs to the peptidase S8 family.</text>
</comment>
<evidence type="ECO:0000256" key="3">
    <source>
        <dbReference type="ARBA" id="ARBA00022723"/>
    </source>
</evidence>
<dbReference type="InterPro" id="IPR023828">
    <property type="entry name" value="Peptidase_S8_Ser-AS"/>
</dbReference>
<feature type="active site" description="Charge relay system" evidence="6 7">
    <location>
        <position position="319"/>
    </location>
</feature>
<feature type="domain" description="SLH" evidence="10">
    <location>
        <begin position="452"/>
        <end position="511"/>
    </location>
</feature>
<evidence type="ECO:0000256" key="7">
    <source>
        <dbReference type="PROSITE-ProRule" id="PRU01240"/>
    </source>
</evidence>
<evidence type="ECO:0000313" key="12">
    <source>
        <dbReference type="Proteomes" id="UP000265725"/>
    </source>
</evidence>
<keyword evidence="12" id="KW-1185">Reference proteome</keyword>
<dbReference type="RefSeq" id="WP_119882633.1">
    <property type="nucleotide sequence ID" value="NZ_CP032418.1"/>
</dbReference>